<reference evidence="7" key="1">
    <citation type="submission" date="2016-11" db="EMBL/GenBank/DDBJ databases">
        <authorList>
            <person name="Varghese N."/>
            <person name="Submissions S."/>
        </authorList>
    </citation>
    <scope>NUCLEOTIDE SEQUENCE [LARGE SCALE GENOMIC DNA]</scope>
    <source>
        <strain evidence="7">DSM 44671</strain>
    </source>
</reference>
<dbReference type="PANTHER" id="PTHR43248">
    <property type="entry name" value="2-SUCCINYL-6-HYDROXY-2,4-CYCLOHEXADIENE-1-CARBOXYLATE SYNTHASE"/>
    <property type="match status" value="1"/>
</dbReference>
<dbReference type="Proteomes" id="UP000182740">
    <property type="component" value="Unassembled WGS sequence"/>
</dbReference>
<dbReference type="PANTHER" id="PTHR43248:SF30">
    <property type="entry name" value="AB HYDROLASE-1 DOMAIN-CONTAINING PROTEIN"/>
    <property type="match status" value="1"/>
</dbReference>
<evidence type="ECO:0000256" key="3">
    <source>
        <dbReference type="SAM" id="SignalP"/>
    </source>
</evidence>
<evidence type="ECO:0000313" key="7">
    <source>
        <dbReference type="Proteomes" id="UP000182740"/>
    </source>
</evidence>
<evidence type="ECO:0000313" key="6">
    <source>
        <dbReference type="EMBL" id="SFW55536.1"/>
    </source>
</evidence>
<evidence type="ECO:0000259" key="4">
    <source>
        <dbReference type="Pfam" id="PF00561"/>
    </source>
</evidence>
<feature type="domain" description="AB hydrolase-1" evidence="4">
    <location>
        <begin position="82"/>
        <end position="252"/>
    </location>
</feature>
<name>A0A1K1Q6K5_9PSEU</name>
<dbReference type="RefSeq" id="WP_072475493.1">
    <property type="nucleotide sequence ID" value="NZ_FPJG01000006.1"/>
</dbReference>
<dbReference type="STRING" id="546364.SAMN04489730_1423"/>
<dbReference type="Pfam" id="PF08386">
    <property type="entry name" value="Abhydrolase_4"/>
    <property type="match status" value="1"/>
</dbReference>
<organism evidence="6 7">
    <name type="scientific">Amycolatopsis australiensis</name>
    <dbReference type="NCBI Taxonomy" id="546364"/>
    <lineage>
        <taxon>Bacteria</taxon>
        <taxon>Bacillati</taxon>
        <taxon>Actinomycetota</taxon>
        <taxon>Actinomycetes</taxon>
        <taxon>Pseudonocardiales</taxon>
        <taxon>Pseudonocardiaceae</taxon>
        <taxon>Amycolatopsis</taxon>
    </lineage>
</organism>
<feature type="domain" description="Peptidase S33 tripeptidyl aminopeptidase-like C-terminal" evidence="5">
    <location>
        <begin position="388"/>
        <end position="482"/>
    </location>
</feature>
<dbReference type="InterPro" id="IPR029058">
    <property type="entry name" value="AB_hydrolase_fold"/>
</dbReference>
<dbReference type="InterPro" id="IPR051601">
    <property type="entry name" value="Serine_prot/Carboxylest_S33"/>
</dbReference>
<dbReference type="GO" id="GO:0016787">
    <property type="term" value="F:hydrolase activity"/>
    <property type="evidence" value="ECO:0007669"/>
    <property type="project" value="UniProtKB-KW"/>
</dbReference>
<keyword evidence="7" id="KW-1185">Reference proteome</keyword>
<dbReference type="SUPFAM" id="SSF53474">
    <property type="entry name" value="alpha/beta-Hydrolases"/>
    <property type="match status" value="1"/>
</dbReference>
<feature type="signal peptide" evidence="3">
    <location>
        <begin position="1"/>
        <end position="26"/>
    </location>
</feature>
<evidence type="ECO:0000256" key="1">
    <source>
        <dbReference type="ARBA" id="ARBA00010088"/>
    </source>
</evidence>
<dbReference type="InterPro" id="IPR000073">
    <property type="entry name" value="AB_hydrolase_1"/>
</dbReference>
<gene>
    <name evidence="6" type="ORF">SAMN04489730_1423</name>
</gene>
<keyword evidence="3" id="KW-0732">Signal</keyword>
<feature type="chain" id="PRO_5012385492" evidence="3">
    <location>
        <begin position="27"/>
        <end position="483"/>
    </location>
</feature>
<dbReference type="InterPro" id="IPR013595">
    <property type="entry name" value="Pept_S33_TAP-like_C"/>
</dbReference>
<evidence type="ECO:0000259" key="5">
    <source>
        <dbReference type="Pfam" id="PF08386"/>
    </source>
</evidence>
<dbReference type="EMBL" id="FPJG01000006">
    <property type="protein sequence ID" value="SFW55536.1"/>
    <property type="molecule type" value="Genomic_DNA"/>
</dbReference>
<dbReference type="Gene3D" id="3.40.50.1820">
    <property type="entry name" value="alpha/beta hydrolase"/>
    <property type="match status" value="1"/>
</dbReference>
<dbReference type="Pfam" id="PF00561">
    <property type="entry name" value="Abhydrolase_1"/>
    <property type="match status" value="1"/>
</dbReference>
<proteinExistence type="inferred from homology"/>
<evidence type="ECO:0000256" key="2">
    <source>
        <dbReference type="ARBA" id="ARBA00022801"/>
    </source>
</evidence>
<keyword evidence="2" id="KW-0378">Hydrolase</keyword>
<comment type="similarity">
    <text evidence="1">Belongs to the peptidase S33 family.</text>
</comment>
<dbReference type="OrthoDB" id="4006962at2"/>
<protein>
    <submittedName>
        <fullName evidence="6">TAP-like protein</fullName>
    </submittedName>
</protein>
<sequence>MDVRRVVAVVAVVAAVVVMAAVPAVAAASPVAWRPCGTPQEPSAECATVEVPIDRGRPELGAARLALARLPALDPAHRFGSLLVNPGGPGGSGVGFVQFGGLASPDLARLRQRFDIVGFDPRGDWFSTPRITCDPATLFDPALDRFPSSRAGFDALVAHNRKAGEDCLSRTGPLLANADTQSAAEDIETIRAALGEPKISWLGLSYGTELGAVYASKHPDRVRTMVLDGAVDHARPLRQAILEEAAATEDALVRFANWCRGSAECALHGHDVLGFYDDVVARAARGTVWASDLGRPATADEISAGVYNHLYIREEWPALAKALAAAGGEFPDARKLTERNQFLTPIYGAYRAIGCHDFPSPFTGPADMGVMAGLLRAVAPHSWRYSEYWDFTSGCTGWPIPAKNPPQPHPVRGAPPILVVGGAHDPATPLAWARGLAASIEGAALLTRMDDGHTGLFNSPCARVAEVSYLVTGVPPGQGMVCR</sequence>
<dbReference type="AlphaFoldDB" id="A0A1K1Q6K5"/>
<accession>A0A1K1Q6K5</accession>